<reference evidence="2" key="1">
    <citation type="submission" date="2018-05" db="EMBL/GenBank/DDBJ databases">
        <authorList>
            <person name="Lanie J.A."/>
            <person name="Ng W.-L."/>
            <person name="Kazmierczak K.M."/>
            <person name="Andrzejewski T.M."/>
            <person name="Davidsen T.M."/>
            <person name="Wayne K.J."/>
            <person name="Tettelin H."/>
            <person name="Glass J.I."/>
            <person name="Rusch D."/>
            <person name="Podicherti R."/>
            <person name="Tsui H.-C.T."/>
            <person name="Winkler M.E."/>
        </authorList>
    </citation>
    <scope>NUCLEOTIDE SEQUENCE</scope>
</reference>
<dbReference type="EMBL" id="UINC01000628">
    <property type="protein sequence ID" value="SUZ58570.1"/>
    <property type="molecule type" value="Genomic_DNA"/>
</dbReference>
<dbReference type="PANTHER" id="PTHR43682:SF1">
    <property type="entry name" value="LACTATE UTILIZATION PROTEIN C"/>
    <property type="match status" value="1"/>
</dbReference>
<organism evidence="2">
    <name type="scientific">marine metagenome</name>
    <dbReference type="NCBI Taxonomy" id="408172"/>
    <lineage>
        <taxon>unclassified sequences</taxon>
        <taxon>metagenomes</taxon>
        <taxon>ecological metagenomes</taxon>
    </lineage>
</organism>
<dbReference type="InterPro" id="IPR024185">
    <property type="entry name" value="FTHF_cligase-like_sf"/>
</dbReference>
<dbReference type="Pfam" id="PF02589">
    <property type="entry name" value="LUD_dom"/>
    <property type="match status" value="1"/>
</dbReference>
<dbReference type="Gene3D" id="3.40.50.10420">
    <property type="entry name" value="NagB/RpiA/CoA transferase-like"/>
    <property type="match status" value="1"/>
</dbReference>
<feature type="non-terminal residue" evidence="2">
    <location>
        <position position="1"/>
    </location>
</feature>
<evidence type="ECO:0000259" key="1">
    <source>
        <dbReference type="Pfam" id="PF02589"/>
    </source>
</evidence>
<dbReference type="AlphaFoldDB" id="A0A381NVJ0"/>
<dbReference type="SUPFAM" id="SSF100950">
    <property type="entry name" value="NagB/RpiA/CoA transferase-like"/>
    <property type="match status" value="1"/>
</dbReference>
<evidence type="ECO:0000313" key="2">
    <source>
        <dbReference type="EMBL" id="SUZ58570.1"/>
    </source>
</evidence>
<dbReference type="PANTHER" id="PTHR43682">
    <property type="entry name" value="LACTATE UTILIZATION PROTEIN C"/>
    <property type="match status" value="1"/>
</dbReference>
<feature type="domain" description="LUD" evidence="1">
    <location>
        <begin position="48"/>
        <end position="234"/>
    </location>
</feature>
<proteinExistence type="predicted"/>
<dbReference type="InterPro" id="IPR037171">
    <property type="entry name" value="NagB/RpiA_transferase-like"/>
</dbReference>
<protein>
    <recommendedName>
        <fullName evidence="1">LUD domain-containing protein</fullName>
    </recommendedName>
</protein>
<accession>A0A381NVJ0</accession>
<dbReference type="InterPro" id="IPR003741">
    <property type="entry name" value="LUD_dom"/>
</dbReference>
<gene>
    <name evidence="2" type="ORF">METZ01_LOCUS11424</name>
</gene>
<sequence>VTKALGRSEIIPPEESYATAIFEDKSSASANAEQAVADAELLSANLMKEMAKSSETAGWKIHRTDNLEEVAELVVGICKDHKARFVLRSSHDVLTDIPLDAALSISGINVEVTEHSSGSSIQQIQKSKSAAFSADVGVTGVDYAIAETGTVVLHPRAGVSRLLSLAPPTHIAILRQGDVLPSLDELFAIQRDDFLKGELAGSMNLISGPSKTADIEGTTVTGIHGPLEVHLIIVKNNKS</sequence>
<name>A0A381NVJ0_9ZZZZ</name>